<feature type="domain" description="C3H1-type" evidence="11">
    <location>
        <begin position="1"/>
        <end position="25"/>
    </location>
</feature>
<feature type="region of interest" description="Disordered" evidence="10">
    <location>
        <begin position="257"/>
        <end position="293"/>
    </location>
</feature>
<dbReference type="Proteomes" id="UP001159405">
    <property type="component" value="Unassembled WGS sequence"/>
</dbReference>
<keyword evidence="2 9" id="KW-0479">Metal-binding</keyword>
<evidence type="ECO:0000256" key="7">
    <source>
        <dbReference type="ARBA" id="ARBA00039886"/>
    </source>
</evidence>
<feature type="compositionally biased region" description="Low complexity" evidence="10">
    <location>
        <begin position="69"/>
        <end position="85"/>
    </location>
</feature>
<evidence type="ECO:0000256" key="10">
    <source>
        <dbReference type="SAM" id="MobiDB-lite"/>
    </source>
</evidence>
<feature type="domain" description="C3H1-type" evidence="11">
    <location>
        <begin position="26"/>
        <end position="52"/>
    </location>
</feature>
<feature type="region of interest" description="Disordered" evidence="10">
    <location>
        <begin position="341"/>
        <end position="394"/>
    </location>
</feature>
<dbReference type="InterPro" id="IPR036855">
    <property type="entry name" value="Znf_CCCH_sf"/>
</dbReference>
<dbReference type="Gene3D" id="2.30.30.1190">
    <property type="match status" value="1"/>
</dbReference>
<dbReference type="SUPFAM" id="SSF90229">
    <property type="entry name" value="CCCH zinc finger"/>
    <property type="match status" value="2"/>
</dbReference>
<evidence type="ECO:0000256" key="9">
    <source>
        <dbReference type="PROSITE-ProRule" id="PRU00723"/>
    </source>
</evidence>
<gene>
    <name evidence="12" type="ORF">PLOB_00029826</name>
</gene>
<organism evidence="12 13">
    <name type="scientific">Porites lobata</name>
    <dbReference type="NCBI Taxonomy" id="104759"/>
    <lineage>
        <taxon>Eukaryota</taxon>
        <taxon>Metazoa</taxon>
        <taxon>Cnidaria</taxon>
        <taxon>Anthozoa</taxon>
        <taxon>Hexacorallia</taxon>
        <taxon>Scleractinia</taxon>
        <taxon>Fungiina</taxon>
        <taxon>Poritidae</taxon>
        <taxon>Porites</taxon>
    </lineage>
</organism>
<evidence type="ECO:0000313" key="13">
    <source>
        <dbReference type="Proteomes" id="UP001159405"/>
    </source>
</evidence>
<feature type="zinc finger region" description="C3H1-type" evidence="9">
    <location>
        <begin position="1"/>
        <end position="25"/>
    </location>
</feature>
<dbReference type="InterPro" id="IPR000571">
    <property type="entry name" value="Znf_CCCH"/>
</dbReference>
<evidence type="ECO:0000256" key="6">
    <source>
        <dbReference type="ARBA" id="ARBA00037262"/>
    </source>
</evidence>
<evidence type="ECO:0000259" key="11">
    <source>
        <dbReference type="PROSITE" id="PS50103"/>
    </source>
</evidence>
<dbReference type="SMART" id="SM00356">
    <property type="entry name" value="ZnF_C3H1"/>
    <property type="match status" value="2"/>
</dbReference>
<accession>A0ABN8NUT9</accession>
<feature type="compositionally biased region" description="Low complexity" evidence="10">
    <location>
        <begin position="366"/>
        <end position="389"/>
    </location>
</feature>
<feature type="compositionally biased region" description="Polar residues" evidence="10">
    <location>
        <begin position="257"/>
        <end position="284"/>
    </location>
</feature>
<sequence length="423" mass="45773">MVVCQYFLKGDCRFGDRCRYEHPSAKKKTVCSFFLNGYCRFGDKCHNEHQRNGGSQGFTSSSGPFGRVQSNSRANSQQWSSSSHRNQNRFEVLSNNDAGQHSRPSDGEQQISQIQQTVQNDMTIWERSGQWPLSCYTFTKEEPCFQGLLDFSPEEIRLEAYTANAKGSADGYEHGLKQLISNNQNRRHHLSRMSVSQIQEEIKKSSRPHEAVSLPSTGPRAGLFGIVSDGTLSSFSNSSNGNSSDVKSSGFFETNKSNSQSGLFGQTNVSPSNSQTVFNSSPTPGSVFGNSNSSSNPGTLFGINNQTSSIIDTSKQSGNLFGVSSTNQAFGSVSPAALASSHGTVSTQASKPQTGNNIGLESQSMPPTTLKSNTTSSSPSEKSSSSPSERQTLTCSERDMQAFMADSFILGKIPECPPPLELC</sequence>
<dbReference type="PANTHER" id="PTHR46527:SF1">
    <property type="entry name" value="NUCLEOPORIN NUP42"/>
    <property type="match status" value="1"/>
</dbReference>
<protein>
    <recommendedName>
        <fullName evidence="7">Nucleoporin NUP42</fullName>
    </recommendedName>
    <alternativeName>
        <fullName evidence="8">Nucleoporin-like protein 2</fullName>
    </alternativeName>
</protein>
<comment type="function">
    <text evidence="6">Required for the export of mRNAs containing poly(A) tails from the nucleus into the cytoplasm.</text>
</comment>
<dbReference type="Pfam" id="PF18044">
    <property type="entry name" value="zf-CCCH_4"/>
    <property type="match status" value="1"/>
</dbReference>
<name>A0ABN8NUT9_9CNID</name>
<evidence type="ECO:0000256" key="5">
    <source>
        <dbReference type="ARBA" id="ARBA00023242"/>
    </source>
</evidence>
<comment type="caution">
    <text evidence="12">The sequence shown here is derived from an EMBL/GenBank/DDBJ whole genome shotgun (WGS) entry which is preliminary data.</text>
</comment>
<dbReference type="PANTHER" id="PTHR46527">
    <property type="entry name" value="NUCLEOPORIN-LIKE PROTEIN 2"/>
    <property type="match status" value="1"/>
</dbReference>
<keyword evidence="13" id="KW-1185">Reference proteome</keyword>
<evidence type="ECO:0000256" key="8">
    <source>
        <dbReference type="ARBA" id="ARBA00042384"/>
    </source>
</evidence>
<comment type="subcellular location">
    <subcellularLocation>
        <location evidence="1">Nucleus membrane</location>
        <topology evidence="1">Peripheral membrane protein</topology>
        <orientation evidence="1">Cytoplasmic side</orientation>
    </subcellularLocation>
</comment>
<evidence type="ECO:0000256" key="2">
    <source>
        <dbReference type="ARBA" id="ARBA00022723"/>
    </source>
</evidence>
<evidence type="ECO:0000256" key="4">
    <source>
        <dbReference type="ARBA" id="ARBA00022833"/>
    </source>
</evidence>
<dbReference type="PROSITE" id="PS50103">
    <property type="entry name" value="ZF_C3H1"/>
    <property type="match status" value="2"/>
</dbReference>
<keyword evidence="3 9" id="KW-0863">Zinc-finger</keyword>
<dbReference type="EMBL" id="CALNXK010000038">
    <property type="protein sequence ID" value="CAH3123159.1"/>
    <property type="molecule type" value="Genomic_DNA"/>
</dbReference>
<keyword evidence="5" id="KW-0539">Nucleus</keyword>
<dbReference type="InterPro" id="IPR051767">
    <property type="entry name" value="Nucleoporin_NUP42"/>
</dbReference>
<evidence type="ECO:0000256" key="1">
    <source>
        <dbReference type="ARBA" id="ARBA00004335"/>
    </source>
</evidence>
<evidence type="ECO:0000313" key="12">
    <source>
        <dbReference type="EMBL" id="CAH3123159.1"/>
    </source>
</evidence>
<keyword evidence="4 9" id="KW-0862">Zinc</keyword>
<proteinExistence type="predicted"/>
<feature type="region of interest" description="Disordered" evidence="10">
    <location>
        <begin position="50"/>
        <end position="87"/>
    </location>
</feature>
<evidence type="ECO:0000256" key="3">
    <source>
        <dbReference type="ARBA" id="ARBA00022771"/>
    </source>
</evidence>
<feature type="compositionally biased region" description="Polar residues" evidence="10">
    <location>
        <begin position="341"/>
        <end position="365"/>
    </location>
</feature>
<reference evidence="12 13" key="1">
    <citation type="submission" date="2022-05" db="EMBL/GenBank/DDBJ databases">
        <authorList>
            <consortium name="Genoscope - CEA"/>
            <person name="William W."/>
        </authorList>
    </citation>
    <scope>NUCLEOTIDE SEQUENCE [LARGE SCALE GENOMIC DNA]</scope>
</reference>
<dbReference type="InterPro" id="IPR041367">
    <property type="entry name" value="Znf-CCCH_4"/>
</dbReference>
<feature type="zinc finger region" description="C3H1-type" evidence="9">
    <location>
        <begin position="26"/>
        <end position="52"/>
    </location>
</feature>
<dbReference type="Gene3D" id="4.10.1000.10">
    <property type="entry name" value="Zinc finger, CCCH-type"/>
    <property type="match status" value="1"/>
</dbReference>